<dbReference type="InterPro" id="IPR006574">
    <property type="entry name" value="PRY"/>
</dbReference>
<evidence type="ECO:0000313" key="4">
    <source>
        <dbReference type="Proteomes" id="UP000515150"/>
    </source>
</evidence>
<feature type="coiled-coil region" evidence="1">
    <location>
        <begin position="755"/>
        <end position="782"/>
    </location>
</feature>
<dbReference type="InterPro" id="IPR003879">
    <property type="entry name" value="Butyrophylin_SPRY"/>
</dbReference>
<dbReference type="Pfam" id="PF13765">
    <property type="entry name" value="PRY"/>
    <property type="match status" value="1"/>
</dbReference>
<dbReference type="PRINTS" id="PR01407">
    <property type="entry name" value="BUTYPHLNCDUF"/>
</dbReference>
<dbReference type="InterPro" id="IPR043136">
    <property type="entry name" value="B30.2/SPRY_sf"/>
</dbReference>
<feature type="coiled-coil region" evidence="1">
    <location>
        <begin position="488"/>
        <end position="515"/>
    </location>
</feature>
<feature type="coiled-coil region" evidence="1">
    <location>
        <begin position="403"/>
        <end position="444"/>
    </location>
</feature>
<dbReference type="InterPro" id="IPR003877">
    <property type="entry name" value="SPRY_dom"/>
</dbReference>
<evidence type="ECO:0000256" key="1">
    <source>
        <dbReference type="SAM" id="Coils"/>
    </source>
</evidence>
<feature type="chain" id="PRO_5028328843" evidence="2">
    <location>
        <begin position="24"/>
        <end position="1592"/>
    </location>
</feature>
<dbReference type="OrthoDB" id="8950241at2759"/>
<organism evidence="4 5">
    <name type="scientific">Betta splendens</name>
    <name type="common">Siamese fighting fish</name>
    <dbReference type="NCBI Taxonomy" id="158456"/>
    <lineage>
        <taxon>Eukaryota</taxon>
        <taxon>Metazoa</taxon>
        <taxon>Chordata</taxon>
        <taxon>Craniata</taxon>
        <taxon>Vertebrata</taxon>
        <taxon>Euteleostomi</taxon>
        <taxon>Actinopterygii</taxon>
        <taxon>Neopterygii</taxon>
        <taxon>Teleostei</taxon>
        <taxon>Neoteleostei</taxon>
        <taxon>Acanthomorphata</taxon>
        <taxon>Anabantaria</taxon>
        <taxon>Anabantiformes</taxon>
        <taxon>Anabantoidei</taxon>
        <taxon>Osphronemidae</taxon>
        <taxon>Betta</taxon>
    </lineage>
</organism>
<proteinExistence type="predicted"/>
<feature type="coiled-coil region" evidence="1">
    <location>
        <begin position="1233"/>
        <end position="1404"/>
    </location>
</feature>
<dbReference type="SMART" id="SM00449">
    <property type="entry name" value="SPRY"/>
    <property type="match status" value="1"/>
</dbReference>
<dbReference type="PROSITE" id="PS50188">
    <property type="entry name" value="B302_SPRY"/>
    <property type="match status" value="1"/>
</dbReference>
<reference evidence="5" key="1">
    <citation type="submission" date="2025-08" db="UniProtKB">
        <authorList>
            <consortium name="RefSeq"/>
        </authorList>
    </citation>
    <scope>IDENTIFICATION</scope>
</reference>
<feature type="coiled-coil region" evidence="1">
    <location>
        <begin position="946"/>
        <end position="1038"/>
    </location>
</feature>
<dbReference type="GeneID" id="114843896"/>
<feature type="signal peptide" evidence="2">
    <location>
        <begin position="1"/>
        <end position="23"/>
    </location>
</feature>
<dbReference type="InParanoid" id="A0A6P7KVQ0"/>
<dbReference type="InterPro" id="IPR001870">
    <property type="entry name" value="B30.2/SPRY"/>
</dbReference>
<dbReference type="Gene3D" id="2.60.120.920">
    <property type="match status" value="1"/>
</dbReference>
<dbReference type="Gene3D" id="1.10.287.1490">
    <property type="match status" value="1"/>
</dbReference>
<dbReference type="FunFam" id="2.60.120.920:FF:000004">
    <property type="entry name" value="Butyrophilin subfamily 1 member A1"/>
    <property type="match status" value="1"/>
</dbReference>
<keyword evidence="4" id="KW-1185">Reference proteome</keyword>
<dbReference type="InterPro" id="IPR050143">
    <property type="entry name" value="TRIM/RBCC"/>
</dbReference>
<feature type="coiled-coil region" evidence="1">
    <location>
        <begin position="71"/>
        <end position="98"/>
    </location>
</feature>
<dbReference type="SUPFAM" id="SSF49899">
    <property type="entry name" value="Concanavalin A-like lectins/glucanases"/>
    <property type="match status" value="1"/>
</dbReference>
<keyword evidence="2" id="KW-0732">Signal</keyword>
<feature type="coiled-coil region" evidence="1">
    <location>
        <begin position="1075"/>
        <end position="1208"/>
    </location>
</feature>
<evidence type="ECO:0000259" key="3">
    <source>
        <dbReference type="PROSITE" id="PS50188"/>
    </source>
</evidence>
<dbReference type="InterPro" id="IPR013320">
    <property type="entry name" value="ConA-like_dom_sf"/>
</dbReference>
<dbReference type="CDD" id="cd13733">
    <property type="entry name" value="SPRY_PRY_C-I_1"/>
    <property type="match status" value="1"/>
</dbReference>
<keyword evidence="1" id="KW-0175">Coiled coil</keyword>
<evidence type="ECO:0000256" key="2">
    <source>
        <dbReference type="SAM" id="SignalP"/>
    </source>
</evidence>
<feature type="coiled-coil region" evidence="1">
    <location>
        <begin position="279"/>
        <end position="333"/>
    </location>
</feature>
<dbReference type="Proteomes" id="UP000515150">
    <property type="component" value="Chromosome 17"/>
</dbReference>
<dbReference type="SMART" id="SM00589">
    <property type="entry name" value="PRY"/>
    <property type="match status" value="1"/>
</dbReference>
<evidence type="ECO:0000313" key="5">
    <source>
        <dbReference type="RefSeq" id="XP_028986562.1"/>
    </source>
</evidence>
<dbReference type="SUPFAM" id="SSF90257">
    <property type="entry name" value="Myosin rod fragments"/>
    <property type="match status" value="1"/>
</dbReference>
<dbReference type="Pfam" id="PF00622">
    <property type="entry name" value="SPRY"/>
    <property type="match status" value="1"/>
</dbReference>
<feature type="domain" description="B30.2/SPRY" evidence="3">
    <location>
        <begin position="1390"/>
        <end position="1587"/>
    </location>
</feature>
<dbReference type="RefSeq" id="XP_028986562.1">
    <property type="nucleotide sequence ID" value="XM_029130729.3"/>
</dbReference>
<sequence>MAGGSHIIWVPLLLLCLFQASDNQHVISSKGDLDVPDVILSKLKTLLPDGFDHINATTFVWKTCTGVQDQLTLMNKQLNDAKTQNRQLDQEVSGLRKNVRLCELQLAGCSSTFTVVSGCNSEQQNKLKQLLNTYDTDTFLILKYLQLNSEVSTLQNKIKLATVNSTETSAAIKSLQKEVQEKLKELNAKRQLIEGRNTNSALIFEIILLQNQIWDLGEKESRTGESSESTEETIKVLQQQLNKKIRDLQSQGDATSDTLELISVHSKLEVTNRLINAYIQRSRTNVADYQKQLKKLGELLRQKILQLTKNENDQQLTQEIQEIQIKMEALTRSIAITKATTESQLKELRGIWESEKKKQELLLKKNEESDYAQAQTIFKIIVLMKELRDALIDETPTSNQETLQILVQKYATAQAEIKKLQEDLKSKNEEFSVLQKEYTEVKTELDLKITELNRSGDSKTALILTVINLQIEISALRDLIATEDSGKTSELQKQLEEKQEQLRLKTTEIERLIANPRIILSITELQNEIHDVQRFPANETTINHLKGLQTRMNGLISEIEDGKTQLLFRILTLQSQVRYLQIRLSDLDKLRISEVNQLRNDLKTKTKELKKYTDELKETNQTRANLILKITDLQNQLIVLKEKIRNDNTAHSSTVRQLQEELNTRRLEHARDQNEISKLKTELQIQSEKCSGLMETYTETKTKLEKMTEELKRRGESKASLILNMFNLQGELITLKDLIATTKQKNPDSISGDSLTKLQKQLEEKQDELNSKTEELQRMVTNPKIFFEIIQLQNVIWDLQKKDTDGSSQKRVEDLQNKIDDLISEIESKDDEYLKLVLQIISLKSQAKQLQGLLFHNKALTNAEITELMNDLITTKKLLQKYTNELNKSNQTNAILVLRITDLTTHLRNLDVEGQERGNTTSAIINDLKEQLRMKEREHFQNLATIKALYDKLNQTDSQCNSLEQQLQTLQAELDNKVTKLLSQSNSVTSLAVQISTLNMQLEEAKRQLENTELQSKIKELQKIIDEKTKEIAEKTKELKERSPQAQRFLQIFTIQNVIEKYINVAGNETTYEKIKSLEDQVNHLIEGIQDENNEHTKLIFKFLSQQDEITRLKKLEEAQTKAYDKLIESLQNELKDIRNEISEKSDLLKKGDHRISELSDQIMELHKKIKPLEDEIADLKKTNAESLKDLQERLNLREKQLQDSELQLSDTNAKNYEYIKEIGDLRVQLRKAQKSKDKVKALDETVETQQKQITKLENANRDLKREINDLTISCQVDCEEVKSQLQQTLNEVTSLRQQLQSKNRELNQLQEKLGDATRLSKALQEENNNLEEQFQQSQALNDHLQKQLSDKDTVINKQQQELDERTTEYYKLQDENNNLQAENNRLEKTVEELQNNLSDKEDKTIYPRKMTFDPSTAHPRIILSGGNTKMSTAEELQNVPDNPGRFDKDLAALGSTGYSRGRQYWEVSVDGKICYHIGMASKSAQRKGNVNHNPTNGYWTIVLNKQGQLKALDRRHVVIPVQTQPLILGILLDYKNGQISFYDAGTRSHVYSFAGQTFTDEIFPFVNFCVEEAGNQTPIVLLTPGSVDWIK</sequence>
<name>A0A6P7KVQ0_BETSP</name>
<dbReference type="KEGG" id="bspl:114843896"/>
<accession>A0A6P7KVQ0</accession>
<dbReference type="PANTHER" id="PTHR24103">
    <property type="entry name" value="E3 UBIQUITIN-PROTEIN LIGASE TRIM"/>
    <property type="match status" value="1"/>
</dbReference>
<gene>
    <name evidence="5" type="primary">si:ch211-14a17.10</name>
</gene>
<feature type="coiled-coil region" evidence="1">
    <location>
        <begin position="169"/>
        <end position="196"/>
    </location>
</feature>
<feature type="coiled-coil region" evidence="1">
    <location>
        <begin position="595"/>
        <end position="714"/>
    </location>
</feature>
<protein>
    <submittedName>
        <fullName evidence="5">Interaptin</fullName>
    </submittedName>
</protein>